<organism evidence="2 3">
    <name type="scientific">Chitinimonas prasina</name>
    <dbReference type="NCBI Taxonomy" id="1434937"/>
    <lineage>
        <taxon>Bacteria</taxon>
        <taxon>Pseudomonadati</taxon>
        <taxon>Pseudomonadota</taxon>
        <taxon>Betaproteobacteria</taxon>
        <taxon>Neisseriales</taxon>
        <taxon>Chitinibacteraceae</taxon>
        <taxon>Chitinimonas</taxon>
    </lineage>
</organism>
<feature type="domain" description="HDOD" evidence="1">
    <location>
        <begin position="252"/>
        <end position="446"/>
    </location>
</feature>
<dbReference type="InterPro" id="IPR011009">
    <property type="entry name" value="Kinase-like_dom_sf"/>
</dbReference>
<accession>A0ABQ5YEG5</accession>
<dbReference type="RefSeq" id="WP_284196475.1">
    <property type="nucleotide sequence ID" value="NZ_BSOG01000002.1"/>
</dbReference>
<proteinExistence type="predicted"/>
<dbReference type="EMBL" id="BSOG01000002">
    <property type="protein sequence ID" value="GLR13370.1"/>
    <property type="molecule type" value="Genomic_DNA"/>
</dbReference>
<protein>
    <recommendedName>
        <fullName evidence="1">HDOD domain-containing protein</fullName>
    </recommendedName>
</protein>
<dbReference type="PANTHER" id="PTHR33525:SF4">
    <property type="entry name" value="CYCLIC DI-GMP PHOSPHODIESTERASE CDGJ"/>
    <property type="match status" value="1"/>
</dbReference>
<sequence length="746" mass="80722">MTDPEIGMVTTGRGMDETVYTLIADEGGVWHAHGEDGRPALLVPDPGLDAELSPQDAGHAVMLPLDGAAEIDGEPWLAYRWGEGQSLASRLQSMPLERGEAVQLALRLLDGAAHARLMGYSLGWITAERVLLDRDGRPKLAALLPKGEVSEDALRGMGELLFHMLTGQLAVPNERGELPALADLIVDLDPRLELIVQRALGEPGVPPFEHLLALRAALTDYQAELAALDGVPEEDESPAGLLLRRIERTEDFPALSRAIGAIGRIADGDTERLQSLATVILRDFSLTNKVLRLANSASYGQFGGAISTISRAVMVLGFGTVKSLAMSLVLIEQLSNHTHAIELKDEVAKAFFASLLARKLAEKSGYRDVEEARVSGMFHLLGRLLTLFYFHAEALEIQQLVREGERDDIAARRILGISYEELGMGVAKGWNLPGKLISSMAAEDPKPKPPRHDADWLRLFANAGSSLMRATLAESEPERFKGFLQVRDQFGEPMRLSERELRVAVDDAAREALREASIFGLEAQGSGALARLRQLAGLPVAGAAGAAAGSGQPAAAVATAAEAAASPPAAPDRPEVLEALASCVQDVTETLVADFRLNDLLRMILETLFRSLAVDRVLIATRSVQRNAIVGRFGFGENIEDFLARFALPLDETADVFRVTLSKNADVLIEDVDSTSIRERIPAWFRQAGAGKTFLLMPVVIDKKIVGLFYADRAKPGSLRLGQKELALCKTLRNQAILAIRQKTPS</sequence>
<evidence type="ECO:0000259" key="1">
    <source>
        <dbReference type="PROSITE" id="PS51833"/>
    </source>
</evidence>
<dbReference type="Pfam" id="PF01590">
    <property type="entry name" value="GAF"/>
    <property type="match status" value="1"/>
</dbReference>
<dbReference type="PROSITE" id="PS51833">
    <property type="entry name" value="HDOD"/>
    <property type="match status" value="1"/>
</dbReference>
<dbReference type="SUPFAM" id="SSF109604">
    <property type="entry name" value="HD-domain/PDEase-like"/>
    <property type="match status" value="1"/>
</dbReference>
<dbReference type="Pfam" id="PF08668">
    <property type="entry name" value="HDOD"/>
    <property type="match status" value="1"/>
</dbReference>
<dbReference type="InterPro" id="IPR003018">
    <property type="entry name" value="GAF"/>
</dbReference>
<dbReference type="Gene3D" id="1.10.510.10">
    <property type="entry name" value="Transferase(Phosphotransferase) domain 1"/>
    <property type="match status" value="1"/>
</dbReference>
<dbReference type="PANTHER" id="PTHR33525">
    <property type="match status" value="1"/>
</dbReference>
<dbReference type="InterPro" id="IPR029016">
    <property type="entry name" value="GAF-like_dom_sf"/>
</dbReference>
<dbReference type="Gene3D" id="3.30.450.40">
    <property type="match status" value="1"/>
</dbReference>
<comment type="caution">
    <text evidence="2">The sequence shown here is derived from an EMBL/GenBank/DDBJ whole genome shotgun (WGS) entry which is preliminary data.</text>
</comment>
<name>A0ABQ5YEG5_9NEIS</name>
<dbReference type="Proteomes" id="UP001156706">
    <property type="component" value="Unassembled WGS sequence"/>
</dbReference>
<dbReference type="InterPro" id="IPR013976">
    <property type="entry name" value="HDOD"/>
</dbReference>
<evidence type="ECO:0000313" key="3">
    <source>
        <dbReference type="Proteomes" id="UP001156706"/>
    </source>
</evidence>
<gene>
    <name evidence="2" type="ORF">GCM10007907_21600</name>
</gene>
<evidence type="ECO:0000313" key="2">
    <source>
        <dbReference type="EMBL" id="GLR13370.1"/>
    </source>
</evidence>
<reference evidence="3" key="1">
    <citation type="journal article" date="2019" name="Int. J. Syst. Evol. Microbiol.">
        <title>The Global Catalogue of Microorganisms (GCM) 10K type strain sequencing project: providing services to taxonomists for standard genome sequencing and annotation.</title>
        <authorList>
            <consortium name="The Broad Institute Genomics Platform"/>
            <consortium name="The Broad Institute Genome Sequencing Center for Infectious Disease"/>
            <person name="Wu L."/>
            <person name="Ma J."/>
        </authorList>
    </citation>
    <scope>NUCLEOTIDE SEQUENCE [LARGE SCALE GENOMIC DNA]</scope>
    <source>
        <strain evidence="3">NBRC 110044</strain>
    </source>
</reference>
<dbReference type="SUPFAM" id="SSF56112">
    <property type="entry name" value="Protein kinase-like (PK-like)"/>
    <property type="match status" value="1"/>
</dbReference>
<dbReference type="InterPro" id="IPR052340">
    <property type="entry name" value="RNase_Y/CdgJ"/>
</dbReference>
<dbReference type="Gene3D" id="1.10.3210.10">
    <property type="entry name" value="Hypothetical protein af1432"/>
    <property type="match status" value="1"/>
</dbReference>
<keyword evidence="3" id="KW-1185">Reference proteome</keyword>
<dbReference type="SUPFAM" id="SSF55781">
    <property type="entry name" value="GAF domain-like"/>
    <property type="match status" value="1"/>
</dbReference>